<protein>
    <submittedName>
        <fullName evidence="3">2OG-Fe(II) oxygenase</fullName>
    </submittedName>
</protein>
<dbReference type="RefSeq" id="WP_326754538.1">
    <property type="nucleotide sequence ID" value="NZ_CP109134.1"/>
</dbReference>
<evidence type="ECO:0000313" key="4">
    <source>
        <dbReference type="Proteomes" id="UP001335325"/>
    </source>
</evidence>
<dbReference type="PANTHER" id="PTHR33099">
    <property type="entry name" value="FE2OG DIOXYGENASE DOMAIN-CONTAINING PROTEIN"/>
    <property type="match status" value="1"/>
</dbReference>
<dbReference type="GeneID" id="91545909"/>
<dbReference type="InterPro" id="IPR005123">
    <property type="entry name" value="Oxoglu/Fe-dep_dioxygenase_dom"/>
</dbReference>
<dbReference type="PROSITE" id="PS51471">
    <property type="entry name" value="FE2OG_OXY"/>
    <property type="match status" value="1"/>
</dbReference>
<accession>A0ABZ1GR48</accession>
<dbReference type="InterPro" id="IPR044862">
    <property type="entry name" value="Pro_4_hyd_alph_FE2OG_OXY"/>
</dbReference>
<reference evidence="3 4" key="1">
    <citation type="submission" date="2022-10" db="EMBL/GenBank/DDBJ databases">
        <title>The complete genomes of actinobacterial strains from the NBC collection.</title>
        <authorList>
            <person name="Joergensen T.S."/>
            <person name="Alvarez Arevalo M."/>
            <person name="Sterndorff E.B."/>
            <person name="Faurdal D."/>
            <person name="Vuksanovic O."/>
            <person name="Mourched A.-S."/>
            <person name="Charusanti P."/>
            <person name="Shaw S."/>
            <person name="Blin K."/>
            <person name="Weber T."/>
        </authorList>
    </citation>
    <scope>NUCLEOTIDE SEQUENCE [LARGE SCALE GENOMIC DNA]</scope>
    <source>
        <strain evidence="3 4">NBC 01753</strain>
    </source>
</reference>
<dbReference type="PANTHER" id="PTHR33099:SF7">
    <property type="entry name" value="MYND-TYPE DOMAIN-CONTAINING PROTEIN"/>
    <property type="match status" value="1"/>
</dbReference>
<feature type="compositionally biased region" description="Acidic residues" evidence="1">
    <location>
        <begin position="326"/>
        <end position="337"/>
    </location>
</feature>
<evidence type="ECO:0000259" key="2">
    <source>
        <dbReference type="PROSITE" id="PS51471"/>
    </source>
</evidence>
<sequence>MAISARERLARLLGGSAPGGSFAARMNAPADAFRLDVEGVGPVALPLRAPRTKKLIEVARSAKFGRGEETLSDPGVRDTWEITPNRFELGGTGWVPMLDAALEYFRDELGLPAKTRLRAEPHALLVYGKGQFFLPHQDSEKDDAMVGTLVVSLPSAHTGGELVVEHGGESRVYQASKERLTFVAFYADCRHEVKPVKSGYRVTLTFNLLAEAEAEAEAEDASGDVGPVADLAVCLTEHFAEPALPRWGGRELPPPNRLVYLLDHEYTQRGLSWSRLKGADAERAALLRAAAARAGCEAVLALAEVKETWDAYPPGGGDPWDRDYYDDSYDEEDEEDLAPGTGSGADDYADYELNDLIDDEITLGWWTRPDGGGGEAICLPVSYEERCASTPNKNLEPFQSEYEGYMGNYGNTLDRWYRRSAVLLWPHERAFAARAEAGSEGALAELRDRIEAGELDRVRADAASLASFWPHTEPRAEALGTALEVAAGLGVPGTAAMLLEPFHAEVLTPDHADALAAVAGAYGREWMSELVGGWFSAQRVWRVSGADRGEWVQGLPQLCDALRAAGDSYTARLLADAAWRWLEEELGLWCARARAEERGPRLAELGPPLARVWQAAEDERRAAIAQALRGYPDTVLECVVPALRAAAKLPAQVRGAAGFALLARDCVGRLEAFLATPQRAEGDWSITWAGCGAGRGLVAGRGRTHAGGCELCDTLAAFLASSTERVREWPLAKDGRRHVHSAIGLAGLPVSHSTRRQGRPYTLVLTKTDALFTRERQTRRTAGTDLTWLKATWA</sequence>
<dbReference type="Proteomes" id="UP001335325">
    <property type="component" value="Chromosome"/>
</dbReference>
<feature type="region of interest" description="Disordered" evidence="1">
    <location>
        <begin position="313"/>
        <end position="345"/>
    </location>
</feature>
<evidence type="ECO:0000313" key="3">
    <source>
        <dbReference type="EMBL" id="WSD08669.1"/>
    </source>
</evidence>
<organism evidence="3 4">
    <name type="scientific">Streptomyces hirsutus</name>
    <dbReference type="NCBI Taxonomy" id="35620"/>
    <lineage>
        <taxon>Bacteria</taxon>
        <taxon>Bacillati</taxon>
        <taxon>Actinomycetota</taxon>
        <taxon>Actinomycetes</taxon>
        <taxon>Kitasatosporales</taxon>
        <taxon>Streptomycetaceae</taxon>
        <taxon>Streptomyces</taxon>
    </lineage>
</organism>
<dbReference type="Pfam" id="PF13640">
    <property type="entry name" value="2OG-FeII_Oxy_3"/>
    <property type="match status" value="1"/>
</dbReference>
<proteinExistence type="predicted"/>
<dbReference type="Gene3D" id="2.60.120.620">
    <property type="entry name" value="q2cbj1_9rhob like domain"/>
    <property type="match status" value="1"/>
</dbReference>
<dbReference type="EMBL" id="CP109134">
    <property type="protein sequence ID" value="WSD08669.1"/>
    <property type="molecule type" value="Genomic_DNA"/>
</dbReference>
<evidence type="ECO:0000256" key="1">
    <source>
        <dbReference type="SAM" id="MobiDB-lite"/>
    </source>
</evidence>
<feature type="domain" description="Fe2OG dioxygenase" evidence="2">
    <location>
        <begin position="118"/>
        <end position="210"/>
    </location>
</feature>
<gene>
    <name evidence="3" type="ORF">OIE73_25050</name>
</gene>
<name>A0ABZ1GR48_9ACTN</name>
<keyword evidence="4" id="KW-1185">Reference proteome</keyword>